<feature type="domain" description="FHA" evidence="2">
    <location>
        <begin position="1146"/>
        <end position="1197"/>
    </location>
</feature>
<feature type="region of interest" description="Disordered" evidence="1">
    <location>
        <begin position="907"/>
        <end position="944"/>
    </location>
</feature>
<dbReference type="OrthoDB" id="687730at2759"/>
<feature type="region of interest" description="Disordered" evidence="1">
    <location>
        <begin position="191"/>
        <end position="317"/>
    </location>
</feature>
<evidence type="ECO:0000259" key="2">
    <source>
        <dbReference type="PROSITE" id="PS50006"/>
    </source>
</evidence>
<organism evidence="3 4">
    <name type="scientific">Spizellomyces punctatus (strain DAOM BR117)</name>
    <dbReference type="NCBI Taxonomy" id="645134"/>
    <lineage>
        <taxon>Eukaryota</taxon>
        <taxon>Fungi</taxon>
        <taxon>Fungi incertae sedis</taxon>
        <taxon>Chytridiomycota</taxon>
        <taxon>Chytridiomycota incertae sedis</taxon>
        <taxon>Chytridiomycetes</taxon>
        <taxon>Spizellomycetales</taxon>
        <taxon>Spizellomycetaceae</taxon>
        <taxon>Spizellomyces</taxon>
    </lineage>
</organism>
<dbReference type="Gene3D" id="2.60.200.20">
    <property type="match status" value="1"/>
</dbReference>
<feature type="compositionally biased region" description="Polar residues" evidence="1">
    <location>
        <begin position="855"/>
        <end position="864"/>
    </location>
</feature>
<accession>A0A0L0H9C6</accession>
<dbReference type="InterPro" id="IPR008984">
    <property type="entry name" value="SMAD_FHA_dom_sf"/>
</dbReference>
<feature type="compositionally biased region" description="Basic and acidic residues" evidence="1">
    <location>
        <begin position="989"/>
        <end position="1000"/>
    </location>
</feature>
<dbReference type="PROSITE" id="PS50006">
    <property type="entry name" value="FHA_DOMAIN"/>
    <property type="match status" value="1"/>
</dbReference>
<feature type="region of interest" description="Disordered" evidence="1">
    <location>
        <begin position="1247"/>
        <end position="1295"/>
    </location>
</feature>
<feature type="region of interest" description="Disordered" evidence="1">
    <location>
        <begin position="978"/>
        <end position="1013"/>
    </location>
</feature>
<feature type="compositionally biased region" description="Low complexity" evidence="1">
    <location>
        <begin position="473"/>
        <end position="482"/>
    </location>
</feature>
<feature type="compositionally biased region" description="Polar residues" evidence="1">
    <location>
        <begin position="928"/>
        <end position="944"/>
    </location>
</feature>
<feature type="compositionally biased region" description="Polar residues" evidence="1">
    <location>
        <begin position="443"/>
        <end position="452"/>
    </location>
</feature>
<dbReference type="Proteomes" id="UP000053201">
    <property type="component" value="Unassembled WGS sequence"/>
</dbReference>
<dbReference type="GeneID" id="27690313"/>
<feature type="compositionally biased region" description="Basic and acidic residues" evidence="1">
    <location>
        <begin position="661"/>
        <end position="687"/>
    </location>
</feature>
<feature type="compositionally biased region" description="Basic and acidic residues" evidence="1">
    <location>
        <begin position="907"/>
        <end position="919"/>
    </location>
</feature>
<feature type="compositionally biased region" description="Basic and acidic residues" evidence="1">
    <location>
        <begin position="702"/>
        <end position="723"/>
    </location>
</feature>
<feature type="compositionally biased region" description="Polar residues" evidence="1">
    <location>
        <begin position="547"/>
        <end position="558"/>
    </location>
</feature>
<feature type="compositionally biased region" description="Polar residues" evidence="1">
    <location>
        <begin position="979"/>
        <end position="988"/>
    </location>
</feature>
<name>A0A0L0H9C6_SPIPD</name>
<feature type="compositionally biased region" description="Low complexity" evidence="1">
    <location>
        <begin position="1250"/>
        <end position="1264"/>
    </location>
</feature>
<dbReference type="RefSeq" id="XP_016605636.1">
    <property type="nucleotide sequence ID" value="XM_016755245.1"/>
</dbReference>
<feature type="region of interest" description="Disordered" evidence="1">
    <location>
        <begin position="647"/>
        <end position="765"/>
    </location>
</feature>
<sequence length="1540" mass="167390">MCFPRHGQHQAVLKTIKTMEHVPNLRKSSICSIAGGPTKKSPLSGNSFAFFLLFLPFHSQHRKTMAEAARHIALLNNIIDQLAREAQGLIGIFQRVAQHRSPEDLQALSSQWLTIRLLTASLNQSLEAGSHRTTSDNDLQMYIDQLGEVVMKMVDGVGDMKTHEYNFPFCILKLLSAVKNVVKVHIEGLTGTSAPLASPSSTEQRPAQHDRDPKSDPSSAAKPVLERLTTNVLPSIGKTPDLRPRSPTTSETRSFKTQSPVGENPTTNVYGDRGGSLGRPNVVVQGAGMIPSRYGSTTSVSGEHGDTLETSSQDRTKHSIDDVASLEKALSAVGAQLDQDDNQPPPIPPLFTKPTRSQSVSALNTTEEEVVKSRENVDHKAVLKERDKVEELEAVAIPDKFEETSSIDVTVEIPTVVPGSTELNLDPQGDSQLDKPSTEESDVSISLPTQTEAPKVNPEMITQQDTTDKVEPTETPAATETAETAKTEDRDAVEGQHTQAQVPIPTQGETLNTHVQVPAITPTISNAETAKASHSPEPSRNKEATPAKSTASRNSTCLPDTLPAIDTSATADRLAAVRAKKQLNRSSLLYVPSVRQAAAFFENKIHKEAESANSLRIRSASGRSSVRIPKQGLSVDRFASNEGSMEDLFAGASPRPVSPVPDEKQSGIKDKEAEAVEARTAEMRTEAVEEQESPKTAVPDEEVVKGDKRVHDTSLDKGVRQESTHFPIKGRLNEESVQSPSANTPSTAVQEDPVPRLSDEASRQRTKDRLSKLLDIAKDLLAEDALDNLVSNDIGHLPMTIMRMETDHVSPPPLSAVKASVDVKPTKEGPGDSPIMRDPRLLQFTKAQSFASSTATLGNSSFSTEDLVPSHASTSDTGSVLVPADTASSEKQTLSGEFAFDAYSDETAHDAQQKEDETARQSIRPVEPTTSDPLPVLTTSSSFPELTMPGTTKFYGSAADLLANDDTRVKSFIRDFTSEENATSSTSLSREHAVSEEPVWKPHGSAMDSSETGEITEDLVKQVEMGEQEAEAIEQAESKAEEEKDAKRQSQAFPVDLTGGAEGEERGFALRGGRAMTDVQQLRQSLAARLVQTLQYQPPEPTRPLSAHITNVSTQAEAPTSQALTIMLMPLNGQFPLHTIELVQPYRLGRGNPREGFKSFSSQVVSRNHCDIFAQDDKVYIQDCGSNSGTFLNGVRMSDAGTKSEPVEVRSGDFVQLGKDYEGAAVGNLPEARRRCVKMQIVILNRDHQQSSPSQQLQEQTIDQTQREQQDAMQPQLTTASEDDLRKDPDDVNISKARDSRKGLSMINPLRISTVVPPTPQPLTSTLTTAVPTTPHQQEKTGRSKYTVAISGTKEKVRKVQVVGADGKDVLMVGLKFWESKRVITIQDLRPTYEHHNPSLEIFPDPTTKPTDPFSTTPFVVTTATGAGMGTLKYTSNIKLAIETAPSQTDENGDTKIGDDGDAVSFSVTGDLKEQKYILVMRRLNSREQRVVGEASGKVLVRKSVRENKWAVNVEMEDGVFGQLYMAAVVFACVSGGMIA</sequence>
<feature type="compositionally biased region" description="Polar residues" evidence="1">
    <location>
        <begin position="246"/>
        <end position="269"/>
    </location>
</feature>
<feature type="compositionally biased region" description="Basic and acidic residues" evidence="1">
    <location>
        <begin position="483"/>
        <end position="494"/>
    </location>
</feature>
<feature type="region of interest" description="Disordered" evidence="1">
    <location>
        <begin position="527"/>
        <end position="561"/>
    </location>
</feature>
<feature type="region of interest" description="Disordered" evidence="1">
    <location>
        <begin position="1313"/>
        <end position="1342"/>
    </location>
</feature>
<feature type="region of interest" description="Disordered" evidence="1">
    <location>
        <begin position="1026"/>
        <end position="1063"/>
    </location>
</feature>
<feature type="compositionally biased region" description="Basic and acidic residues" evidence="1">
    <location>
        <begin position="753"/>
        <end position="765"/>
    </location>
</feature>
<dbReference type="InParanoid" id="A0A0L0H9C6"/>
<feature type="region of interest" description="Disordered" evidence="1">
    <location>
        <begin position="336"/>
        <end position="362"/>
    </location>
</feature>
<dbReference type="SUPFAM" id="SSF49879">
    <property type="entry name" value="SMAD/FHA domain"/>
    <property type="match status" value="1"/>
</dbReference>
<feature type="compositionally biased region" description="Polar residues" evidence="1">
    <location>
        <begin position="1271"/>
        <end position="1280"/>
    </location>
</feature>
<feature type="compositionally biased region" description="Polar residues" evidence="1">
    <location>
        <begin position="191"/>
        <end position="205"/>
    </location>
</feature>
<feature type="compositionally biased region" description="Basic and acidic residues" evidence="1">
    <location>
        <begin position="1036"/>
        <end position="1048"/>
    </location>
</feature>
<feature type="compositionally biased region" description="Polar residues" evidence="1">
    <location>
        <begin position="735"/>
        <end position="749"/>
    </location>
</feature>
<evidence type="ECO:0000313" key="3">
    <source>
        <dbReference type="EMBL" id="KNC97596.1"/>
    </source>
</evidence>
<feature type="compositionally biased region" description="Basic and acidic residues" evidence="1">
    <location>
        <begin position="303"/>
        <end position="317"/>
    </location>
</feature>
<keyword evidence="4" id="KW-1185">Reference proteome</keyword>
<feature type="region of interest" description="Disordered" evidence="1">
    <location>
        <begin position="855"/>
        <end position="892"/>
    </location>
</feature>
<dbReference type="EMBL" id="KQ257463">
    <property type="protein sequence ID" value="KNC97596.1"/>
    <property type="molecule type" value="Genomic_DNA"/>
</dbReference>
<dbReference type="InterPro" id="IPR000253">
    <property type="entry name" value="FHA_dom"/>
</dbReference>
<feature type="compositionally biased region" description="Basic and acidic residues" evidence="1">
    <location>
        <begin position="206"/>
        <end position="215"/>
    </location>
</feature>
<dbReference type="OMA" id="HAATCET"/>
<dbReference type="Pfam" id="PF00498">
    <property type="entry name" value="FHA"/>
    <property type="match status" value="1"/>
</dbReference>
<dbReference type="SMART" id="SM00240">
    <property type="entry name" value="FHA"/>
    <property type="match status" value="1"/>
</dbReference>
<dbReference type="VEuPathDB" id="FungiDB:SPPG_07065"/>
<proteinExistence type="predicted"/>
<dbReference type="STRING" id="645134.A0A0L0H9C6"/>
<dbReference type="eggNOG" id="KOG3872">
    <property type="taxonomic scope" value="Eukaryota"/>
</dbReference>
<protein>
    <recommendedName>
        <fullName evidence="2">FHA domain-containing protein</fullName>
    </recommendedName>
</protein>
<reference evidence="3 4" key="1">
    <citation type="submission" date="2009-08" db="EMBL/GenBank/DDBJ databases">
        <title>The Genome Sequence of Spizellomyces punctatus strain DAOM BR117.</title>
        <authorList>
            <consortium name="The Broad Institute Genome Sequencing Platform"/>
            <person name="Russ C."/>
            <person name="Cuomo C."/>
            <person name="Shea T."/>
            <person name="Young S.K."/>
            <person name="Zeng Q."/>
            <person name="Koehrsen M."/>
            <person name="Haas B."/>
            <person name="Borodovsky M."/>
            <person name="Guigo R."/>
            <person name="Alvarado L."/>
            <person name="Berlin A."/>
            <person name="Bochicchio J."/>
            <person name="Borenstein D."/>
            <person name="Chapman S."/>
            <person name="Chen Z."/>
            <person name="Engels R."/>
            <person name="Freedman E."/>
            <person name="Gellesch M."/>
            <person name="Goldberg J."/>
            <person name="Griggs A."/>
            <person name="Gujja S."/>
            <person name="Heiman D."/>
            <person name="Hepburn T."/>
            <person name="Howarth C."/>
            <person name="Jen D."/>
            <person name="Larson L."/>
            <person name="Lewis B."/>
            <person name="Mehta T."/>
            <person name="Park D."/>
            <person name="Pearson M."/>
            <person name="Roberts A."/>
            <person name="Saif S."/>
            <person name="Shenoy N."/>
            <person name="Sisk P."/>
            <person name="Stolte C."/>
            <person name="Sykes S."/>
            <person name="Thomson T."/>
            <person name="Walk T."/>
            <person name="White J."/>
            <person name="Yandava C."/>
            <person name="Burger G."/>
            <person name="Gray M.W."/>
            <person name="Holland P.W.H."/>
            <person name="King N."/>
            <person name="Lang F.B.F."/>
            <person name="Roger A.J."/>
            <person name="Ruiz-Trillo I."/>
            <person name="Lander E."/>
            <person name="Nusbaum C."/>
        </authorList>
    </citation>
    <scope>NUCLEOTIDE SEQUENCE [LARGE SCALE GENOMIC DNA]</scope>
    <source>
        <strain evidence="3 4">DAOM BR117</strain>
    </source>
</reference>
<evidence type="ECO:0000256" key="1">
    <source>
        <dbReference type="SAM" id="MobiDB-lite"/>
    </source>
</evidence>
<feature type="compositionally biased region" description="Low complexity" evidence="1">
    <location>
        <begin position="1322"/>
        <end position="1335"/>
    </location>
</feature>
<evidence type="ECO:0000313" key="4">
    <source>
        <dbReference type="Proteomes" id="UP000053201"/>
    </source>
</evidence>
<feature type="region of interest" description="Disordered" evidence="1">
    <location>
        <begin position="418"/>
        <end position="511"/>
    </location>
</feature>
<gene>
    <name evidence="3" type="ORF">SPPG_07065</name>
</gene>